<dbReference type="InterPro" id="IPR055695">
    <property type="entry name" value="DUF7271"/>
</dbReference>
<keyword evidence="3" id="KW-0238">DNA-binding</keyword>
<sequence length="216" mass="25276">MSTQTSTASNALHHSFSSFHFVGFIIRLHRSILSGIIFIIISRYFKHAPPNFLGCTVIYQFQEAFHVDRNYIEVPSKYHWQWAPHYPPQVLFDYNGDKHFIKIRKDGDRYYFADGLKEFRRLMGIHEGVMVHFMAPNNNITFQSTVGKTNMWKASHIHQKLCLHGRRYPTYHLTCYPIIAAPPEALNFVAPSSQYITIQGNNGRRYIWRISMHNGI</sequence>
<evidence type="ECO:0000256" key="2">
    <source>
        <dbReference type="ARBA" id="ARBA00023015"/>
    </source>
</evidence>
<dbReference type="EMBL" id="KN665217">
    <property type="protein sequence ID" value="KHN09550.1"/>
    <property type="molecule type" value="Genomic_DNA"/>
</dbReference>
<dbReference type="InterPro" id="IPR015300">
    <property type="entry name" value="DNA-bd_pseudobarrel_sf"/>
</dbReference>
<evidence type="ECO:0000256" key="5">
    <source>
        <dbReference type="ARBA" id="ARBA00023242"/>
    </source>
</evidence>
<feature type="transmembrane region" description="Helical" evidence="6">
    <location>
        <begin position="20"/>
        <end position="41"/>
    </location>
</feature>
<proteinExistence type="predicted"/>
<dbReference type="GO" id="GO:0005634">
    <property type="term" value="C:nucleus"/>
    <property type="evidence" value="ECO:0007669"/>
    <property type="project" value="UniProtKB-SubCell"/>
</dbReference>
<reference evidence="8" key="1">
    <citation type="submission" date="2014-07" db="EMBL/GenBank/DDBJ databases">
        <title>Identification of a novel salt tolerance gene in wild soybean by whole-genome sequencing.</title>
        <authorList>
            <person name="Lam H.-M."/>
            <person name="Qi X."/>
            <person name="Li M.-W."/>
            <person name="Liu X."/>
            <person name="Xie M."/>
            <person name="Ni M."/>
            <person name="Xu X."/>
        </authorList>
    </citation>
    <scope>NUCLEOTIDE SEQUENCE [LARGE SCALE GENOMIC DNA]</scope>
    <source>
        <tissue evidence="8">Root</tissue>
    </source>
</reference>
<keyword evidence="6" id="KW-0472">Membrane</keyword>
<keyword evidence="2" id="KW-0805">Transcription regulation</keyword>
<comment type="subcellular location">
    <subcellularLocation>
        <location evidence="1">Nucleus</location>
    </subcellularLocation>
</comment>
<keyword evidence="6" id="KW-1133">Transmembrane helix</keyword>
<dbReference type="AlphaFoldDB" id="A0A0B2PK71"/>
<dbReference type="Pfam" id="PF23935">
    <property type="entry name" value="DUF7271"/>
    <property type="match status" value="1"/>
</dbReference>
<protein>
    <recommendedName>
        <fullName evidence="7">DUF7271 domain-containing protein</fullName>
    </recommendedName>
</protein>
<evidence type="ECO:0000259" key="7">
    <source>
        <dbReference type="Pfam" id="PF23935"/>
    </source>
</evidence>
<dbReference type="SUPFAM" id="SSF101936">
    <property type="entry name" value="DNA-binding pseudobarrel domain"/>
    <property type="match status" value="1"/>
</dbReference>
<keyword evidence="4" id="KW-0804">Transcription</keyword>
<organism evidence="8">
    <name type="scientific">Glycine soja</name>
    <name type="common">Wild soybean</name>
    <dbReference type="NCBI Taxonomy" id="3848"/>
    <lineage>
        <taxon>Eukaryota</taxon>
        <taxon>Viridiplantae</taxon>
        <taxon>Streptophyta</taxon>
        <taxon>Embryophyta</taxon>
        <taxon>Tracheophyta</taxon>
        <taxon>Spermatophyta</taxon>
        <taxon>Magnoliopsida</taxon>
        <taxon>eudicotyledons</taxon>
        <taxon>Gunneridae</taxon>
        <taxon>Pentapetalae</taxon>
        <taxon>rosids</taxon>
        <taxon>fabids</taxon>
        <taxon>Fabales</taxon>
        <taxon>Fabaceae</taxon>
        <taxon>Papilionoideae</taxon>
        <taxon>50 kb inversion clade</taxon>
        <taxon>NPAAA clade</taxon>
        <taxon>indigoferoid/millettioid clade</taxon>
        <taxon>Phaseoleae</taxon>
        <taxon>Glycine</taxon>
        <taxon>Glycine subgen. Soja</taxon>
    </lineage>
</organism>
<keyword evidence="6" id="KW-0812">Transmembrane</keyword>
<name>A0A0B2PK71_GLYSO</name>
<keyword evidence="5" id="KW-0539">Nucleus</keyword>
<evidence type="ECO:0000256" key="1">
    <source>
        <dbReference type="ARBA" id="ARBA00004123"/>
    </source>
</evidence>
<evidence type="ECO:0000256" key="3">
    <source>
        <dbReference type="ARBA" id="ARBA00023125"/>
    </source>
</evidence>
<feature type="domain" description="DUF7271" evidence="7">
    <location>
        <begin position="94"/>
        <end position="146"/>
    </location>
</feature>
<gene>
    <name evidence="8" type="ORF">glysoja_047363</name>
</gene>
<evidence type="ECO:0000256" key="6">
    <source>
        <dbReference type="SAM" id="Phobius"/>
    </source>
</evidence>
<evidence type="ECO:0000313" key="8">
    <source>
        <dbReference type="EMBL" id="KHN09550.1"/>
    </source>
</evidence>
<evidence type="ECO:0000256" key="4">
    <source>
        <dbReference type="ARBA" id="ARBA00023163"/>
    </source>
</evidence>
<dbReference type="GO" id="GO:0003677">
    <property type="term" value="F:DNA binding"/>
    <property type="evidence" value="ECO:0007669"/>
    <property type="project" value="UniProtKB-KW"/>
</dbReference>
<dbReference type="Proteomes" id="UP000053555">
    <property type="component" value="Unassembled WGS sequence"/>
</dbReference>
<accession>A0A0B2PK71</accession>